<evidence type="ECO:0000313" key="1">
    <source>
        <dbReference type="EMBL" id="MEE8658529.1"/>
    </source>
</evidence>
<dbReference type="Proteomes" id="UP001312908">
    <property type="component" value="Unassembled WGS sequence"/>
</dbReference>
<reference evidence="1 2" key="1">
    <citation type="submission" date="2023-10" db="EMBL/GenBank/DDBJ databases">
        <title>Sorlinia euscelidii gen. nov., sp. nov., an acetic acid bacteria isolated from the gut of Euscelidius variegatus emitter.</title>
        <authorList>
            <person name="Michoud G."/>
            <person name="Marasco R."/>
            <person name="Seferji K."/>
            <person name="Gonella E."/>
            <person name="Garuglieri E."/>
            <person name="Alma A."/>
            <person name="Mapelli F."/>
            <person name="Borin S."/>
            <person name="Daffonchio D."/>
            <person name="Crotti E."/>
        </authorList>
    </citation>
    <scope>NUCLEOTIDE SEQUENCE [LARGE SCALE GENOMIC DNA]</scope>
    <source>
        <strain evidence="1 2">EV16P</strain>
    </source>
</reference>
<proteinExistence type="predicted"/>
<name>A0ABU7U3U2_9PROT</name>
<dbReference type="EMBL" id="JAWJZY010000002">
    <property type="protein sequence ID" value="MEE8658529.1"/>
    <property type="molecule type" value="Genomic_DNA"/>
</dbReference>
<evidence type="ECO:0000313" key="2">
    <source>
        <dbReference type="Proteomes" id="UP001312908"/>
    </source>
</evidence>
<sequence>MAENIHGMAELRRKLKAIAQKGARKAELDVGFFAGKSYENGPPIASVAALNEFGAAINVPERTTTVYRSLRPDGVTYNRQGRFVKKRVANVATDHVVPAHTIIIPARPFMRTTISENQMKWYADFAKILRDSSLDSKTSLTTLGEQIVNDIQATIRGWTEPPNAPSTIRKKKRNNPLEDTNRMINNVTFKVKI</sequence>
<keyword evidence="2" id="KW-1185">Reference proteome</keyword>
<dbReference type="RefSeq" id="WP_394819449.1">
    <property type="nucleotide sequence ID" value="NZ_JAWJZY010000002.1"/>
</dbReference>
<organism evidence="1 2">
    <name type="scientific">Sorlinia euscelidii</name>
    <dbReference type="NCBI Taxonomy" id="3081148"/>
    <lineage>
        <taxon>Bacteria</taxon>
        <taxon>Pseudomonadati</taxon>
        <taxon>Pseudomonadota</taxon>
        <taxon>Alphaproteobacteria</taxon>
        <taxon>Acetobacterales</taxon>
        <taxon>Acetobacteraceae</taxon>
        <taxon>Sorlinia</taxon>
    </lineage>
</organism>
<gene>
    <name evidence="1" type="ORF">DOFOFD_05845</name>
</gene>
<comment type="caution">
    <text evidence="1">The sequence shown here is derived from an EMBL/GenBank/DDBJ whole genome shotgun (WGS) entry which is preliminary data.</text>
</comment>
<protein>
    <submittedName>
        <fullName evidence="1">Uncharacterized protein</fullName>
    </submittedName>
</protein>
<accession>A0ABU7U3U2</accession>